<sequence>MDNENYINLFSRDNGLTQPRRMAHVPEEMQVLYRFITAADRYLIQPRPPNMEWQAHQCFLFDARKIAMATWELYCTIRENQTKRQRFRLLSDGPPREQHWHDNDFYQQPLQVIIDRLGLRYRNPDPWERSGGGGGGDRSIGSSHQHRQQYQQHASAIAHILAQTHSLAKRQRRQQRPPDTRQPASSSPPPPPPPRLPSPTWPDDYLQTVGTLCFLQPAADRVCDTTAQSLPSRHVPPAPRLRSPNPTDILHRCLGEMVSILKIKHDRSARRFRDMPLASRQCAWRFLYRKCGRIGFASYDTLATKQTILRWLAKAWNMRKKRHRLVVQMN</sequence>
<dbReference type="EMBL" id="MCGE01000019">
    <property type="protein sequence ID" value="ORZ12357.1"/>
    <property type="molecule type" value="Genomic_DNA"/>
</dbReference>
<evidence type="ECO:0000313" key="3">
    <source>
        <dbReference type="Proteomes" id="UP000193560"/>
    </source>
</evidence>
<protein>
    <submittedName>
        <fullName evidence="2">Uncharacterized protein</fullName>
    </submittedName>
</protein>
<feature type="region of interest" description="Disordered" evidence="1">
    <location>
        <begin position="124"/>
        <end position="153"/>
    </location>
</feature>
<dbReference type="Proteomes" id="UP000193560">
    <property type="component" value="Unassembled WGS sequence"/>
</dbReference>
<accession>A0A1X2I9X6</accession>
<proteinExistence type="predicted"/>
<feature type="compositionally biased region" description="Low complexity" evidence="1">
    <location>
        <begin position="139"/>
        <end position="153"/>
    </location>
</feature>
<feature type="region of interest" description="Disordered" evidence="1">
    <location>
        <begin position="166"/>
        <end position="202"/>
    </location>
</feature>
<dbReference type="AlphaFoldDB" id="A0A1X2I9X6"/>
<name>A0A1X2I9X6_9FUNG</name>
<reference evidence="2 3" key="1">
    <citation type="submission" date="2016-07" db="EMBL/GenBank/DDBJ databases">
        <title>Pervasive Adenine N6-methylation of Active Genes in Fungi.</title>
        <authorList>
            <consortium name="DOE Joint Genome Institute"/>
            <person name="Mondo S.J."/>
            <person name="Dannebaum R.O."/>
            <person name="Kuo R.C."/>
            <person name="Labutti K."/>
            <person name="Haridas S."/>
            <person name="Kuo A."/>
            <person name="Salamov A."/>
            <person name="Ahrendt S.R."/>
            <person name="Lipzen A."/>
            <person name="Sullivan W."/>
            <person name="Andreopoulos W.B."/>
            <person name="Clum A."/>
            <person name="Lindquist E."/>
            <person name="Daum C."/>
            <person name="Ramamoorthy G.K."/>
            <person name="Gryganskyi A."/>
            <person name="Culley D."/>
            <person name="Magnuson J.K."/>
            <person name="James T.Y."/>
            <person name="O'Malley M.A."/>
            <person name="Stajich J.E."/>
            <person name="Spatafora J.W."/>
            <person name="Visel A."/>
            <person name="Grigoriev I.V."/>
        </authorList>
    </citation>
    <scope>NUCLEOTIDE SEQUENCE [LARGE SCALE GENOMIC DNA]</scope>
    <source>
        <strain evidence="2 3">NRRL 1336</strain>
    </source>
</reference>
<evidence type="ECO:0000256" key="1">
    <source>
        <dbReference type="SAM" id="MobiDB-lite"/>
    </source>
</evidence>
<gene>
    <name evidence="2" type="ORF">BCR42DRAFT_394795</name>
</gene>
<feature type="compositionally biased region" description="Pro residues" evidence="1">
    <location>
        <begin position="186"/>
        <end position="200"/>
    </location>
</feature>
<keyword evidence="3" id="KW-1185">Reference proteome</keyword>
<organism evidence="2 3">
    <name type="scientific">Absidia repens</name>
    <dbReference type="NCBI Taxonomy" id="90262"/>
    <lineage>
        <taxon>Eukaryota</taxon>
        <taxon>Fungi</taxon>
        <taxon>Fungi incertae sedis</taxon>
        <taxon>Mucoromycota</taxon>
        <taxon>Mucoromycotina</taxon>
        <taxon>Mucoromycetes</taxon>
        <taxon>Mucorales</taxon>
        <taxon>Cunninghamellaceae</taxon>
        <taxon>Absidia</taxon>
    </lineage>
</organism>
<evidence type="ECO:0000313" key="2">
    <source>
        <dbReference type="EMBL" id="ORZ12357.1"/>
    </source>
</evidence>
<comment type="caution">
    <text evidence="2">The sequence shown here is derived from an EMBL/GenBank/DDBJ whole genome shotgun (WGS) entry which is preliminary data.</text>
</comment>